<dbReference type="PANTHER" id="PTHR30203">
    <property type="entry name" value="OUTER MEMBRANE CATION EFFLUX PROTEIN"/>
    <property type="match status" value="1"/>
</dbReference>
<dbReference type="Proteomes" id="UP000263900">
    <property type="component" value="Chromosome"/>
</dbReference>
<dbReference type="OrthoDB" id="9791261at2"/>
<dbReference type="RefSeq" id="WP_119054078.1">
    <property type="nucleotide sequence ID" value="NZ_CP032157.1"/>
</dbReference>
<dbReference type="KEGG" id="pseg:D3H65_31260"/>
<organism evidence="2 3">
    <name type="scientific">Paraflavitalea soli</name>
    <dbReference type="NCBI Taxonomy" id="2315862"/>
    <lineage>
        <taxon>Bacteria</taxon>
        <taxon>Pseudomonadati</taxon>
        <taxon>Bacteroidota</taxon>
        <taxon>Chitinophagia</taxon>
        <taxon>Chitinophagales</taxon>
        <taxon>Chitinophagaceae</taxon>
        <taxon>Paraflavitalea</taxon>
    </lineage>
</organism>
<dbReference type="PANTHER" id="PTHR30203:SF23">
    <property type="entry name" value="OUTER MEMBRANE EFFLUX PROTEIN"/>
    <property type="match status" value="1"/>
</dbReference>
<dbReference type="Gene3D" id="1.20.1600.10">
    <property type="entry name" value="Outer membrane efflux proteins (OEP)"/>
    <property type="match status" value="1"/>
</dbReference>
<evidence type="ECO:0000256" key="1">
    <source>
        <dbReference type="ARBA" id="ARBA00007613"/>
    </source>
</evidence>
<name>A0A3B7N2B7_9BACT</name>
<protein>
    <submittedName>
        <fullName evidence="2">TolC family protein</fullName>
    </submittedName>
</protein>
<evidence type="ECO:0000313" key="3">
    <source>
        <dbReference type="Proteomes" id="UP000263900"/>
    </source>
</evidence>
<gene>
    <name evidence="2" type="ORF">D3H65_31260</name>
</gene>
<keyword evidence="3" id="KW-1185">Reference proteome</keyword>
<evidence type="ECO:0000313" key="2">
    <source>
        <dbReference type="EMBL" id="AXY78205.1"/>
    </source>
</evidence>
<dbReference type="EMBL" id="CP032157">
    <property type="protein sequence ID" value="AXY78205.1"/>
    <property type="molecule type" value="Genomic_DNA"/>
</dbReference>
<comment type="similarity">
    <text evidence="1">Belongs to the outer membrane factor (OMF) (TC 1.B.17) family.</text>
</comment>
<dbReference type="InterPro" id="IPR003423">
    <property type="entry name" value="OMP_efflux"/>
</dbReference>
<reference evidence="2 3" key="1">
    <citation type="submission" date="2018-09" db="EMBL/GenBank/DDBJ databases">
        <title>Genome sequencing of strain 6GH32-13.</title>
        <authorList>
            <person name="Weon H.-Y."/>
            <person name="Heo J."/>
            <person name="Kwon S.-W."/>
        </authorList>
    </citation>
    <scope>NUCLEOTIDE SEQUENCE [LARGE SCALE GENOMIC DNA]</scope>
    <source>
        <strain evidence="2 3">5GH32-13</strain>
    </source>
</reference>
<dbReference type="GO" id="GO:0015562">
    <property type="term" value="F:efflux transmembrane transporter activity"/>
    <property type="evidence" value="ECO:0007669"/>
    <property type="project" value="InterPro"/>
</dbReference>
<dbReference type="InterPro" id="IPR010131">
    <property type="entry name" value="MdtP/NodT-like"/>
</dbReference>
<accession>A0A3B7N2B7</accession>
<sequence length="434" mass="49384">MKLLLSGCFLLWSTGILIGLAIPSSLSAQETGIDTLHLDISKAKAIFLQRNLTLLANQYNIDISKAQVEQAKVWDNPILNTDQNVYDGKFFRHTTENGVQYGQVYIEVQQLIRTAGKIKKGTQLARDNVLNNEAAFKDVMRNLKYLLTTDLNNLSQLQQTAGIFQAEMHTMQVLVKGMDEMLKTGDVSRKENIRIKAVLFSLQNDYADNIRQQVDLQKEIGQLLQLKEDVWVVADAGQPLPAERINQLRIGDLRDLALQNRPDLQLSKGQQVFQQHNIAYQKALAVPDITISPEYDRLNSYVPNYVGLGISLPLPLFNRNKGNIRAAELTAKQADLLVIQLQDQVGKEVLAAWQKLKNATALFDNENTQLKDDYESLMKNMTESYQRREVSLIEFIDFFDAYKDTRTKQYQQIANQRNAVAELNYSIHQDIIQL</sequence>
<proteinExistence type="inferred from homology"/>
<dbReference type="Pfam" id="PF02321">
    <property type="entry name" value="OEP"/>
    <property type="match status" value="1"/>
</dbReference>
<dbReference type="AlphaFoldDB" id="A0A3B7N2B7"/>
<dbReference type="SUPFAM" id="SSF56954">
    <property type="entry name" value="Outer membrane efflux proteins (OEP)"/>
    <property type="match status" value="1"/>
</dbReference>